<sequence>MKSIKEQANYQVSGLRRQIKKQEQGIYDLQDCIIFDPYKTQQGIYHKIKCRYYDEQKFMSIFNGKVLQEQLPLKGVRLYIQGRYQEALNTFDQCDFLFNDHPSQIRKNILVQDPLNMLVQGNAQIEDGNYCVDEDILMFVKIQVYKLKCLIQLKQFQKADQLIIQQRSKWVQSSYKLNEKRLFNDKRIIKKSLQCQNILAINDIYMDYLKNMGKQMDEASVVQMIKQIKKLIQQFNKKSYIRLMFRQFIVYLQKKYQIHWFKTQFQLPKKTKKTQDEILELPDTPAGDIIKIKNQIRQDSEKSNINDKGKNQIKQEKKINPKDFLTTCQHIESDIDYWSQYIKENHFVKAFILGLRLELEVDSQVNFKASIKFLYNFIKRGKAFPTLEHLKLANQLALILVRQKQSVSLIKQQYKVNKILAHSLNHNQRHHQKILNDNVFSQTLKDDMENLIEQLQLQKMNDQQALNGPLQQGLLQTFTTTSTTKQFEQQTIQMIDHPTITTKEYLDEKNTDQIDQIEI</sequence>
<evidence type="ECO:0000313" key="1">
    <source>
        <dbReference type="EMBL" id="CDW78304.1"/>
    </source>
</evidence>
<dbReference type="EMBL" id="CCKQ01006967">
    <property type="protein sequence ID" value="CDW78304.1"/>
    <property type="molecule type" value="Genomic_DNA"/>
</dbReference>
<evidence type="ECO:0000313" key="2">
    <source>
        <dbReference type="Proteomes" id="UP000039865"/>
    </source>
</evidence>
<accession>A0A078A7T0</accession>
<organism evidence="1 2">
    <name type="scientific">Stylonychia lemnae</name>
    <name type="common">Ciliate</name>
    <dbReference type="NCBI Taxonomy" id="5949"/>
    <lineage>
        <taxon>Eukaryota</taxon>
        <taxon>Sar</taxon>
        <taxon>Alveolata</taxon>
        <taxon>Ciliophora</taxon>
        <taxon>Intramacronucleata</taxon>
        <taxon>Spirotrichea</taxon>
        <taxon>Stichotrichia</taxon>
        <taxon>Sporadotrichida</taxon>
        <taxon>Oxytrichidae</taxon>
        <taxon>Stylonychinae</taxon>
        <taxon>Stylonychia</taxon>
    </lineage>
</organism>
<reference evidence="1 2" key="1">
    <citation type="submission" date="2014-06" db="EMBL/GenBank/DDBJ databases">
        <authorList>
            <person name="Swart Estienne"/>
        </authorList>
    </citation>
    <scope>NUCLEOTIDE SEQUENCE [LARGE SCALE GENOMIC DNA]</scope>
    <source>
        <strain evidence="1 2">130c</strain>
    </source>
</reference>
<keyword evidence="2" id="KW-1185">Reference proteome</keyword>
<gene>
    <name evidence="1" type="primary">Contig14679.g15636</name>
    <name evidence="1" type="ORF">STYLEM_7280</name>
</gene>
<dbReference type="Proteomes" id="UP000039865">
    <property type="component" value="Unassembled WGS sequence"/>
</dbReference>
<name>A0A078A7T0_STYLE</name>
<proteinExistence type="predicted"/>
<dbReference type="AlphaFoldDB" id="A0A078A7T0"/>
<dbReference type="InParanoid" id="A0A078A7T0"/>
<protein>
    <submittedName>
        <fullName evidence="1">Uncharacterized protein</fullName>
    </submittedName>
</protein>